<dbReference type="SUPFAM" id="SSF55159">
    <property type="entry name" value="eIF1-like"/>
    <property type="match status" value="1"/>
</dbReference>
<keyword evidence="4" id="KW-0396">Initiation factor</keyword>
<dbReference type="Pfam" id="PF01253">
    <property type="entry name" value="SUI1"/>
    <property type="match status" value="1"/>
</dbReference>
<dbReference type="Proteomes" id="UP001194468">
    <property type="component" value="Unassembled WGS sequence"/>
</dbReference>
<keyword evidence="4" id="KW-0648">Protein biosynthesis</keyword>
<proteinExistence type="predicted"/>
<protein>
    <submittedName>
        <fullName evidence="4">Eukaryotic translation initiation factor SUI1 family protein</fullName>
    </submittedName>
</protein>
<evidence type="ECO:0000259" key="3">
    <source>
        <dbReference type="PROSITE" id="PS50296"/>
    </source>
</evidence>
<dbReference type="InterPro" id="IPR039759">
    <property type="entry name" value="eIF2D_SUI1"/>
</dbReference>
<evidence type="ECO:0000256" key="1">
    <source>
        <dbReference type="ARBA" id="ARBA00022490"/>
    </source>
</evidence>
<dbReference type="FunFam" id="3.30.780.10:FF:000008">
    <property type="entry name" value="eukaryotic translation initiation factor 2D"/>
    <property type="match status" value="1"/>
</dbReference>
<dbReference type="InterPro" id="IPR039757">
    <property type="entry name" value="EIF2D"/>
</dbReference>
<dbReference type="Gene3D" id="3.30.780.10">
    <property type="entry name" value="SUI1-like domain"/>
    <property type="match status" value="1"/>
</dbReference>
<dbReference type="AlphaFoldDB" id="A0AAD4GEM7"/>
<evidence type="ECO:0000313" key="5">
    <source>
        <dbReference type="Proteomes" id="UP001194468"/>
    </source>
</evidence>
<dbReference type="Pfam" id="PF26292">
    <property type="entry name" value="PUA_elF2D"/>
    <property type="match status" value="1"/>
</dbReference>
<dbReference type="GO" id="GO:0001731">
    <property type="term" value="P:formation of translation preinitiation complex"/>
    <property type="evidence" value="ECO:0007669"/>
    <property type="project" value="InterPro"/>
</dbReference>
<dbReference type="CDD" id="cd11608">
    <property type="entry name" value="eIF2D_C"/>
    <property type="match status" value="1"/>
</dbReference>
<dbReference type="InterPro" id="IPR057429">
    <property type="entry name" value="WH_eIF2D"/>
</dbReference>
<keyword evidence="5" id="KW-1185">Reference proteome</keyword>
<dbReference type="PROSITE" id="PS50890">
    <property type="entry name" value="PUA"/>
    <property type="match status" value="1"/>
</dbReference>
<dbReference type="CDD" id="cd11610">
    <property type="entry name" value="eIF2D_N"/>
    <property type="match status" value="1"/>
</dbReference>
<dbReference type="PROSITE" id="PS50296">
    <property type="entry name" value="SUI1"/>
    <property type="match status" value="1"/>
</dbReference>
<dbReference type="InterPro" id="IPR048248">
    <property type="entry name" value="PUA_eIF2d-like"/>
</dbReference>
<dbReference type="InterPro" id="IPR001950">
    <property type="entry name" value="SUI1"/>
</dbReference>
<feature type="region of interest" description="Disordered" evidence="2">
    <location>
        <begin position="228"/>
        <end position="249"/>
    </location>
</feature>
<feature type="region of interest" description="Disordered" evidence="2">
    <location>
        <begin position="1"/>
        <end position="20"/>
    </location>
</feature>
<accession>A0AAD4GEM7</accession>
<dbReference type="CDD" id="cd21156">
    <property type="entry name" value="PUA_eIF2d-like"/>
    <property type="match status" value="1"/>
</dbReference>
<organism evidence="4 5">
    <name type="scientific">Boletus edulis BED1</name>
    <dbReference type="NCBI Taxonomy" id="1328754"/>
    <lineage>
        <taxon>Eukaryota</taxon>
        <taxon>Fungi</taxon>
        <taxon>Dikarya</taxon>
        <taxon>Basidiomycota</taxon>
        <taxon>Agaricomycotina</taxon>
        <taxon>Agaricomycetes</taxon>
        <taxon>Agaricomycetidae</taxon>
        <taxon>Boletales</taxon>
        <taxon>Boletineae</taxon>
        <taxon>Boletaceae</taxon>
        <taxon>Boletoideae</taxon>
        <taxon>Boletus</taxon>
    </lineage>
</organism>
<feature type="domain" description="SUI1" evidence="3">
    <location>
        <begin position="507"/>
        <end position="580"/>
    </location>
</feature>
<dbReference type="Pfam" id="PF25304">
    <property type="entry name" value="WHD_eIF2D"/>
    <property type="match status" value="1"/>
</dbReference>
<dbReference type="Pfam" id="PF26291">
    <property type="entry name" value="SWIB_eIF2D"/>
    <property type="match status" value="1"/>
</dbReference>
<dbReference type="Gene3D" id="3.10.400.20">
    <property type="match status" value="1"/>
</dbReference>
<dbReference type="EMBL" id="WHUW01000016">
    <property type="protein sequence ID" value="KAF8438578.1"/>
    <property type="molecule type" value="Genomic_DNA"/>
</dbReference>
<name>A0AAD4GEM7_BOLED</name>
<feature type="compositionally biased region" description="Polar residues" evidence="2">
    <location>
        <begin position="1"/>
        <end position="15"/>
    </location>
</feature>
<sequence>MFKKPLSSTKTSAPLRSSDRRKLKQRVVQVYGISPELGDLLVPEGLMSQKVATYTNDPGVVYLSSEGDPLWFTVGKGADDLIPTVYTLWKKFDLLPWVSTPAAVIPVLVGGADLMIPGVVQVSSPTVLPQQLVSIVQRTVGSTLTRGPPLAVGRLAVDLNTLKEGAKGKAVHVLHTWKDHLFDMGSKADPPGEMEIKEDELESVPDVVATDPGGTNGAASNALPSDELQAPASAPKIQTSTPSEPAFSKEEVSDMLRVAVLQAIETTLASLTSASFPIPASTFYSSYILPFRPAVVHKSSSDEQSPPSSYPQIDIKHSSYKSLIAFLKFLDKQRILSLKDMKPEPLVMSVSATHPDVIAHRPYTSLRDVQIKEEKRERREEEARSKVREMEVKELWKPHAASGSARFFTEGGFDSSALYSYSDLKLAVNEYVDARQLTNPRDRSYVNVGTDEVLLSTACAKGEAPENVEFLKRDDVVRRLSEKMQRWYEIQAEGKDPVLKKGQLKPISVVVKVRQGRKANTLVVGFEPFFLEGEEMADELRRICACATSVSPAPGRASGLEVLVQGKQIKAVTEFLLSRGVPKKWIESLAGKK</sequence>
<evidence type="ECO:0000313" key="4">
    <source>
        <dbReference type="EMBL" id="KAF8438578.1"/>
    </source>
</evidence>
<dbReference type="PANTHER" id="PTHR12217">
    <property type="entry name" value="EUKARYOTIC TRANSLATION INITIATION FACTOR 2D"/>
    <property type="match status" value="1"/>
</dbReference>
<keyword evidence="1" id="KW-0963">Cytoplasm</keyword>
<dbReference type="InterPro" id="IPR058886">
    <property type="entry name" value="SWIB_eIF2D"/>
</dbReference>
<comment type="caution">
    <text evidence="4">The sequence shown here is derived from an EMBL/GenBank/DDBJ whole genome shotgun (WGS) entry which is preliminary data.</text>
</comment>
<reference evidence="4" key="1">
    <citation type="submission" date="2019-10" db="EMBL/GenBank/DDBJ databases">
        <authorList>
            <consortium name="DOE Joint Genome Institute"/>
            <person name="Kuo A."/>
            <person name="Miyauchi S."/>
            <person name="Kiss E."/>
            <person name="Drula E."/>
            <person name="Kohler A."/>
            <person name="Sanchez-Garcia M."/>
            <person name="Andreopoulos B."/>
            <person name="Barry K.W."/>
            <person name="Bonito G."/>
            <person name="Buee M."/>
            <person name="Carver A."/>
            <person name="Chen C."/>
            <person name="Cichocki N."/>
            <person name="Clum A."/>
            <person name="Culley D."/>
            <person name="Crous P.W."/>
            <person name="Fauchery L."/>
            <person name="Girlanda M."/>
            <person name="Hayes R."/>
            <person name="Keri Z."/>
            <person name="LaButti K."/>
            <person name="Lipzen A."/>
            <person name="Lombard V."/>
            <person name="Magnuson J."/>
            <person name="Maillard F."/>
            <person name="Morin E."/>
            <person name="Murat C."/>
            <person name="Nolan M."/>
            <person name="Ohm R."/>
            <person name="Pangilinan J."/>
            <person name="Pereira M."/>
            <person name="Perotto S."/>
            <person name="Peter M."/>
            <person name="Riley R."/>
            <person name="Sitrit Y."/>
            <person name="Stielow B."/>
            <person name="Szollosi G."/>
            <person name="Zifcakova L."/>
            <person name="Stursova M."/>
            <person name="Spatafora J.W."/>
            <person name="Tedersoo L."/>
            <person name="Vaario L.-M."/>
            <person name="Yamada A."/>
            <person name="Yan M."/>
            <person name="Wang P."/>
            <person name="Xu J."/>
            <person name="Bruns T."/>
            <person name="Baldrian P."/>
            <person name="Vilgalys R."/>
            <person name="Henrissat B."/>
            <person name="Grigoriev I.V."/>
            <person name="Hibbett D."/>
            <person name="Nagy L.G."/>
            <person name="Martin F.M."/>
        </authorList>
    </citation>
    <scope>NUCLEOTIDE SEQUENCE</scope>
    <source>
        <strain evidence="4">BED1</strain>
    </source>
</reference>
<dbReference type="InterPro" id="IPR036877">
    <property type="entry name" value="SUI1_dom_sf"/>
</dbReference>
<dbReference type="SUPFAM" id="SSF88697">
    <property type="entry name" value="PUA domain-like"/>
    <property type="match status" value="1"/>
</dbReference>
<dbReference type="InterPro" id="IPR015947">
    <property type="entry name" value="PUA-like_sf"/>
</dbReference>
<dbReference type="InterPro" id="IPR041366">
    <property type="entry name" value="Pre-PUA"/>
</dbReference>
<evidence type="ECO:0000256" key="2">
    <source>
        <dbReference type="SAM" id="MobiDB-lite"/>
    </source>
</evidence>
<reference evidence="4" key="2">
    <citation type="journal article" date="2020" name="Nat. Commun.">
        <title>Large-scale genome sequencing of mycorrhizal fungi provides insights into the early evolution of symbiotic traits.</title>
        <authorList>
            <person name="Miyauchi S."/>
            <person name="Kiss E."/>
            <person name="Kuo A."/>
            <person name="Drula E."/>
            <person name="Kohler A."/>
            <person name="Sanchez-Garcia M."/>
            <person name="Morin E."/>
            <person name="Andreopoulos B."/>
            <person name="Barry K.W."/>
            <person name="Bonito G."/>
            <person name="Buee M."/>
            <person name="Carver A."/>
            <person name="Chen C."/>
            <person name="Cichocki N."/>
            <person name="Clum A."/>
            <person name="Culley D."/>
            <person name="Crous P.W."/>
            <person name="Fauchery L."/>
            <person name="Girlanda M."/>
            <person name="Hayes R.D."/>
            <person name="Keri Z."/>
            <person name="LaButti K."/>
            <person name="Lipzen A."/>
            <person name="Lombard V."/>
            <person name="Magnuson J."/>
            <person name="Maillard F."/>
            <person name="Murat C."/>
            <person name="Nolan M."/>
            <person name="Ohm R.A."/>
            <person name="Pangilinan J."/>
            <person name="Pereira M.F."/>
            <person name="Perotto S."/>
            <person name="Peter M."/>
            <person name="Pfister S."/>
            <person name="Riley R."/>
            <person name="Sitrit Y."/>
            <person name="Stielow J.B."/>
            <person name="Szollosi G."/>
            <person name="Zifcakova L."/>
            <person name="Stursova M."/>
            <person name="Spatafora J.W."/>
            <person name="Tedersoo L."/>
            <person name="Vaario L.M."/>
            <person name="Yamada A."/>
            <person name="Yan M."/>
            <person name="Wang P."/>
            <person name="Xu J."/>
            <person name="Bruns T."/>
            <person name="Baldrian P."/>
            <person name="Vilgalys R."/>
            <person name="Dunand C."/>
            <person name="Henrissat B."/>
            <person name="Grigoriev I.V."/>
            <person name="Hibbett D."/>
            <person name="Nagy L.G."/>
            <person name="Martin F.M."/>
        </authorList>
    </citation>
    <scope>NUCLEOTIDE SEQUENCE</scope>
    <source>
        <strain evidence="4">BED1</strain>
    </source>
</reference>
<dbReference type="PANTHER" id="PTHR12217:SF4">
    <property type="entry name" value="EUKARYOTIC TRANSLATION INITIATION FACTOR 2D"/>
    <property type="match status" value="1"/>
</dbReference>
<gene>
    <name evidence="4" type="ORF">L210DRAFT_3646845</name>
</gene>
<dbReference type="GO" id="GO:0003743">
    <property type="term" value="F:translation initiation factor activity"/>
    <property type="evidence" value="ECO:0007669"/>
    <property type="project" value="UniProtKB-KW"/>
</dbReference>
<dbReference type="Pfam" id="PF17832">
    <property type="entry name" value="Pre-PUA"/>
    <property type="match status" value="1"/>
</dbReference>
<dbReference type="InterPro" id="IPR048247">
    <property type="entry name" value="eIF2D_N"/>
</dbReference>